<keyword evidence="1" id="KW-1003">Cell membrane</keyword>
<dbReference type="NCBIfam" id="TIGR00056">
    <property type="entry name" value="MlaE family lipid ABC transporter permease subunit"/>
    <property type="match status" value="1"/>
</dbReference>
<dbReference type="EMBL" id="JABCSC020000004">
    <property type="protein sequence ID" value="NSL56567.1"/>
    <property type="molecule type" value="Genomic_DNA"/>
</dbReference>
<dbReference type="RefSeq" id="WP_170022880.1">
    <property type="nucleotide sequence ID" value="NZ_JABCSC020000004.1"/>
</dbReference>
<dbReference type="Pfam" id="PF02405">
    <property type="entry name" value="MlaE"/>
    <property type="match status" value="1"/>
</dbReference>
<dbReference type="PANTHER" id="PTHR30188:SF3">
    <property type="entry name" value="ABC TRANSPORTER PERMEASE"/>
    <property type="match status" value="1"/>
</dbReference>
<protein>
    <submittedName>
        <fullName evidence="2">ABC transporter permease</fullName>
    </submittedName>
</protein>
<dbReference type="InterPro" id="IPR003453">
    <property type="entry name" value="ABC_MlaE_roteobac"/>
</dbReference>
<keyword evidence="1" id="KW-0812">Transmembrane</keyword>
<organism evidence="2 3">
    <name type="scientific">Uliginosibacterium aquaticum</name>
    <dbReference type="NCBI Taxonomy" id="2731212"/>
    <lineage>
        <taxon>Bacteria</taxon>
        <taxon>Pseudomonadati</taxon>
        <taxon>Pseudomonadota</taxon>
        <taxon>Betaproteobacteria</taxon>
        <taxon>Rhodocyclales</taxon>
        <taxon>Zoogloeaceae</taxon>
        <taxon>Uliginosibacterium</taxon>
    </lineage>
</organism>
<comment type="caution">
    <text evidence="2">The sequence shown here is derived from an EMBL/GenBank/DDBJ whole genome shotgun (WGS) entry which is preliminary data.</text>
</comment>
<comment type="similarity">
    <text evidence="1">Belongs to the MlaE permease family.</text>
</comment>
<keyword evidence="1" id="KW-0997">Cell inner membrane</keyword>
<dbReference type="InterPro" id="IPR030802">
    <property type="entry name" value="Permease_MalE"/>
</dbReference>
<proteinExistence type="inferred from homology"/>
<sequence>MQARPQPHLEHEGAHCRLSGDWTLAALRPRLVWLRARLLVVRAVPVWDLSQISRIDSFGALLLWRAWGMREPETLVMPPGLHSAFDRIKPLAGLRPPSPHRDPWLPVLRVGRTVLDLFDQLRDFTHMLGMVVSEVVRLLIEPRSIPFKEFSAALYKAGVQAMPISALVGFLIGIVLSYLSALQLRNFGADALIINILGIGIIRELGPVLVSILVAGRSGSAITAQLGVMRVTEELDALSAIGVSPYQRLIWPKVLAMAIAMPLLVLWTSAAALGGGMLAADLQLEIDWRFFLMSLPHVVPVQNLYIGLSKGAVFGVAIALIACHFGLRIRPNTESLSRNTTASVVTAITAVILIDAVFAMLTRGIGVPLR</sequence>
<keyword evidence="1" id="KW-0472">Membrane</keyword>
<evidence type="ECO:0000256" key="1">
    <source>
        <dbReference type="RuleBase" id="RU362044"/>
    </source>
</evidence>
<evidence type="ECO:0000313" key="3">
    <source>
        <dbReference type="Proteomes" id="UP000778523"/>
    </source>
</evidence>
<dbReference type="PANTHER" id="PTHR30188">
    <property type="entry name" value="ABC TRANSPORTER PERMEASE PROTEIN-RELATED"/>
    <property type="match status" value="1"/>
</dbReference>
<dbReference type="Proteomes" id="UP000778523">
    <property type="component" value="Unassembled WGS sequence"/>
</dbReference>
<accession>A0ABX2IJA5</accession>
<name>A0ABX2IJA5_9RHOO</name>
<keyword evidence="1" id="KW-1133">Transmembrane helix</keyword>
<keyword evidence="3" id="KW-1185">Reference proteome</keyword>
<comment type="subcellular location">
    <subcellularLocation>
        <location evidence="1">Cell inner membrane</location>
        <topology evidence="1">Multi-pass membrane protein</topology>
    </subcellularLocation>
</comment>
<feature type="transmembrane region" description="Helical" evidence="1">
    <location>
        <begin position="304"/>
        <end position="327"/>
    </location>
</feature>
<feature type="transmembrane region" description="Helical" evidence="1">
    <location>
        <begin position="339"/>
        <end position="361"/>
    </location>
</feature>
<evidence type="ECO:0000313" key="2">
    <source>
        <dbReference type="EMBL" id="NSL56567.1"/>
    </source>
</evidence>
<feature type="transmembrane region" description="Helical" evidence="1">
    <location>
        <begin position="153"/>
        <end position="179"/>
    </location>
</feature>
<feature type="transmembrane region" description="Helical" evidence="1">
    <location>
        <begin position="254"/>
        <end position="284"/>
    </location>
</feature>
<reference evidence="2 3" key="1">
    <citation type="submission" date="2020-06" db="EMBL/GenBank/DDBJ databases">
        <title>Draft genome of Uliginosibacterium sp. IMCC34675.</title>
        <authorList>
            <person name="Song J."/>
        </authorList>
    </citation>
    <scope>NUCLEOTIDE SEQUENCE [LARGE SCALE GENOMIC DNA]</scope>
    <source>
        <strain evidence="2 3">IMCC34675</strain>
    </source>
</reference>
<comment type="caution">
    <text evidence="1">Lacks conserved residue(s) required for the propagation of feature annotation.</text>
</comment>
<gene>
    <name evidence="2" type="ORF">HJ583_016150</name>
</gene>